<evidence type="ECO:0000313" key="3">
    <source>
        <dbReference type="Proteomes" id="UP000612808"/>
    </source>
</evidence>
<dbReference type="Proteomes" id="UP000612808">
    <property type="component" value="Unassembled WGS sequence"/>
</dbReference>
<dbReference type="EMBL" id="BOMB01000001">
    <property type="protein sequence ID" value="GID09533.1"/>
    <property type="molecule type" value="Genomic_DNA"/>
</dbReference>
<dbReference type="AlphaFoldDB" id="A0A8J3IVJ1"/>
<evidence type="ECO:0000313" key="2">
    <source>
        <dbReference type="EMBL" id="GID09533.1"/>
    </source>
</evidence>
<keyword evidence="3" id="KW-1185">Reference proteome</keyword>
<comment type="caution">
    <text evidence="2">The sequence shown here is derived from an EMBL/GenBank/DDBJ whole genome shotgun (WGS) entry which is preliminary data.</text>
</comment>
<protein>
    <submittedName>
        <fullName evidence="2">Uncharacterized protein</fullName>
    </submittedName>
</protein>
<evidence type="ECO:0000256" key="1">
    <source>
        <dbReference type="SAM" id="MobiDB-lite"/>
    </source>
</evidence>
<gene>
    <name evidence="2" type="ORF">Aru02nite_04220</name>
</gene>
<sequence length="131" mass="13537">MAPRTRTIAPGVLAAPALAPWSGATGRQYGSAELGSLHYANAPILGLDGTTVVDGRRAGAAQSGPAYRIGGVLGALSERDGGWALSVRQELHTDMRCHRRPGTGVTLAARGPREGEARGPSDSWRAIGPSR</sequence>
<feature type="region of interest" description="Disordered" evidence="1">
    <location>
        <begin position="98"/>
        <end position="131"/>
    </location>
</feature>
<accession>A0A8J3IVJ1</accession>
<proteinExistence type="predicted"/>
<name>A0A8J3IVJ1_9ACTN</name>
<reference evidence="2" key="1">
    <citation type="submission" date="2021-01" db="EMBL/GenBank/DDBJ databases">
        <title>Whole genome shotgun sequence of Actinocatenispora rupis NBRC 107355.</title>
        <authorList>
            <person name="Komaki H."/>
            <person name="Tamura T."/>
        </authorList>
    </citation>
    <scope>NUCLEOTIDE SEQUENCE</scope>
    <source>
        <strain evidence="2">NBRC 107355</strain>
    </source>
</reference>
<organism evidence="2 3">
    <name type="scientific">Actinocatenispora rupis</name>
    <dbReference type="NCBI Taxonomy" id="519421"/>
    <lineage>
        <taxon>Bacteria</taxon>
        <taxon>Bacillati</taxon>
        <taxon>Actinomycetota</taxon>
        <taxon>Actinomycetes</taxon>
        <taxon>Micromonosporales</taxon>
        <taxon>Micromonosporaceae</taxon>
        <taxon>Actinocatenispora</taxon>
    </lineage>
</organism>